<keyword evidence="4" id="KW-1185">Reference proteome</keyword>
<proteinExistence type="predicted"/>
<accession>A0A432ZZ46</accession>
<evidence type="ECO:0000313" key="3">
    <source>
        <dbReference type="EMBL" id="RUO95744.1"/>
    </source>
</evidence>
<feature type="region of interest" description="Disordered" evidence="1">
    <location>
        <begin position="54"/>
        <end position="173"/>
    </location>
</feature>
<evidence type="ECO:0000259" key="2">
    <source>
        <dbReference type="Pfam" id="PF07303"/>
    </source>
</evidence>
<feature type="compositionally biased region" description="Basic and acidic residues" evidence="1">
    <location>
        <begin position="70"/>
        <end position="97"/>
    </location>
</feature>
<comment type="caution">
    <text evidence="3">The sequence shown here is derived from an EMBL/GenBank/DDBJ whole genome shotgun (WGS) entry which is preliminary data.</text>
</comment>
<dbReference type="InterPro" id="IPR010844">
    <property type="entry name" value="Occludin_ELL"/>
</dbReference>
<sequence>MEYESWSLKPEFYKDVQIWSWRHYEPSERQQVIKNAKGAYEKLNYPDNAKERANLIQPDKPKMNFPSLPKKAEVAEPRPIKRAKVDTSTDSGTDAKKVTKKKKAVAPGRSTQAVASKRASAVGSAAEGSRSASGKSTAATAAATAATVAVVSASSTSTARLKSTNGKTKPPSASLLNDHILVAATGVNGTTPNSAGKRAQGPSFDDLLTSATQGTAVMNSVKEAEGNHVHSGSKRKNRDAEEGAGAATATVAGAGTAAAVGTAVAVGTAAAGAAGAGAGAGAGEGGKSGYKIPKRGAAGVGLGGARGATEKEDVWDPIDLSKPYIPPHITTLSEYNKLCRQFNDKYDEYRKLDASLGRHKEFLEALRDVDRMQRPGTADASAAKRKYEEFGGREGRWGEVMRTAERYVRLHRELEGIKSEVWRAYNQGIGGANGAVPGAGAGAGT</sequence>
<organism evidence="3 4">
    <name type="scientific">Jimgerdemannia flammicorona</name>
    <dbReference type="NCBI Taxonomy" id="994334"/>
    <lineage>
        <taxon>Eukaryota</taxon>
        <taxon>Fungi</taxon>
        <taxon>Fungi incertae sedis</taxon>
        <taxon>Mucoromycota</taxon>
        <taxon>Mucoromycotina</taxon>
        <taxon>Endogonomycetes</taxon>
        <taxon>Endogonales</taxon>
        <taxon>Endogonaceae</taxon>
        <taxon>Jimgerdemannia</taxon>
    </lineage>
</organism>
<dbReference type="EMBL" id="RBNI01026245">
    <property type="protein sequence ID" value="RUO95744.1"/>
    <property type="molecule type" value="Genomic_DNA"/>
</dbReference>
<dbReference type="Gene3D" id="6.10.140.340">
    <property type="match status" value="1"/>
</dbReference>
<dbReference type="Pfam" id="PF07303">
    <property type="entry name" value="Occludin_ELL"/>
    <property type="match status" value="1"/>
</dbReference>
<evidence type="ECO:0000313" key="4">
    <source>
        <dbReference type="Proteomes" id="UP000268093"/>
    </source>
</evidence>
<protein>
    <recommendedName>
        <fullName evidence="2">OCEL domain-containing protein</fullName>
    </recommendedName>
</protein>
<dbReference type="SUPFAM" id="SSF144292">
    <property type="entry name" value="occludin/ELL-like"/>
    <property type="match status" value="1"/>
</dbReference>
<name>A0A432ZZ46_9FUNG</name>
<feature type="domain" description="OCEL" evidence="2">
    <location>
        <begin position="327"/>
        <end position="421"/>
    </location>
</feature>
<evidence type="ECO:0000256" key="1">
    <source>
        <dbReference type="SAM" id="MobiDB-lite"/>
    </source>
</evidence>
<reference evidence="3 4" key="1">
    <citation type="journal article" date="2018" name="New Phytol.">
        <title>Phylogenomics of Endogonaceae and evolution of mycorrhizas within Mucoromycota.</title>
        <authorList>
            <person name="Chang Y."/>
            <person name="Desiro A."/>
            <person name="Na H."/>
            <person name="Sandor L."/>
            <person name="Lipzen A."/>
            <person name="Clum A."/>
            <person name="Barry K."/>
            <person name="Grigoriev I.V."/>
            <person name="Martin F.M."/>
            <person name="Stajich J.E."/>
            <person name="Smith M.E."/>
            <person name="Bonito G."/>
            <person name="Spatafora J.W."/>
        </authorList>
    </citation>
    <scope>NUCLEOTIDE SEQUENCE [LARGE SCALE GENOMIC DNA]</scope>
    <source>
        <strain evidence="3 4">GMNB39</strain>
    </source>
</reference>
<dbReference type="AlphaFoldDB" id="A0A432ZZ46"/>
<gene>
    <name evidence="3" type="ORF">BC936DRAFT_143320</name>
</gene>
<feature type="region of interest" description="Disordered" evidence="1">
    <location>
        <begin position="223"/>
        <end position="244"/>
    </location>
</feature>
<dbReference type="Proteomes" id="UP000268093">
    <property type="component" value="Unassembled WGS sequence"/>
</dbReference>
<feature type="compositionally biased region" description="Low complexity" evidence="1">
    <location>
        <begin position="119"/>
        <end position="159"/>
    </location>
</feature>
<dbReference type="OrthoDB" id="2587563at2759"/>